<feature type="region of interest" description="Disordered" evidence="3">
    <location>
        <begin position="133"/>
        <end position="166"/>
    </location>
</feature>
<dbReference type="PANTHER" id="PTHR48475">
    <property type="entry name" value="RIBONUCLEASE H"/>
    <property type="match status" value="1"/>
</dbReference>
<feature type="domain" description="Integrase catalytic" evidence="6">
    <location>
        <begin position="1093"/>
        <end position="1200"/>
    </location>
</feature>
<dbReference type="PANTHER" id="PTHR48475:SF1">
    <property type="entry name" value="RNASE H TYPE-1 DOMAIN-CONTAINING PROTEIN"/>
    <property type="match status" value="1"/>
</dbReference>
<keyword evidence="8" id="KW-1185">Reference proteome</keyword>
<dbReference type="InterPro" id="IPR043128">
    <property type="entry name" value="Rev_trsase/Diguanyl_cyclase"/>
</dbReference>
<dbReference type="Pfam" id="PF17919">
    <property type="entry name" value="RT_RNaseH_2"/>
    <property type="match status" value="1"/>
</dbReference>
<protein>
    <submittedName>
        <fullName evidence="7">Uncharacterized protein</fullName>
    </submittedName>
</protein>
<reference evidence="7 8" key="1">
    <citation type="submission" date="2020-08" db="EMBL/GenBank/DDBJ databases">
        <title>Plant Genome Project.</title>
        <authorList>
            <person name="Zhang R.-G."/>
        </authorList>
    </citation>
    <scope>NUCLEOTIDE SEQUENCE [LARGE SCALE GENOMIC DNA]</scope>
    <source>
        <tissue evidence="7">Rhizome</tissue>
    </source>
</reference>
<feature type="domain" description="Reverse transcriptase" evidence="4">
    <location>
        <begin position="417"/>
        <end position="596"/>
    </location>
</feature>
<dbReference type="CDD" id="cd00303">
    <property type="entry name" value="retropepsin_like"/>
    <property type="match status" value="1"/>
</dbReference>
<dbReference type="InterPro" id="IPR041588">
    <property type="entry name" value="Integrase_H2C2"/>
</dbReference>
<dbReference type="PROSITE" id="PS50994">
    <property type="entry name" value="INTEGRASE"/>
    <property type="match status" value="1"/>
</dbReference>
<dbReference type="Gene3D" id="3.30.420.10">
    <property type="entry name" value="Ribonuclease H-like superfamily/Ribonuclease H"/>
    <property type="match status" value="2"/>
</dbReference>
<dbReference type="Pfam" id="PF17921">
    <property type="entry name" value="Integrase_H2C2"/>
    <property type="match status" value="1"/>
</dbReference>
<dbReference type="Pfam" id="PF13456">
    <property type="entry name" value="RVT_3"/>
    <property type="match status" value="1"/>
</dbReference>
<dbReference type="SUPFAM" id="SSF50630">
    <property type="entry name" value="Acid proteases"/>
    <property type="match status" value="1"/>
</dbReference>
<organism evidence="7 8">
    <name type="scientific">Zingiber officinale</name>
    <name type="common">Ginger</name>
    <name type="synonym">Amomum zingiber</name>
    <dbReference type="NCBI Taxonomy" id="94328"/>
    <lineage>
        <taxon>Eukaryota</taxon>
        <taxon>Viridiplantae</taxon>
        <taxon>Streptophyta</taxon>
        <taxon>Embryophyta</taxon>
        <taxon>Tracheophyta</taxon>
        <taxon>Spermatophyta</taxon>
        <taxon>Magnoliopsida</taxon>
        <taxon>Liliopsida</taxon>
        <taxon>Zingiberales</taxon>
        <taxon>Zingiberaceae</taxon>
        <taxon>Zingiber</taxon>
    </lineage>
</organism>
<evidence type="ECO:0000256" key="3">
    <source>
        <dbReference type="SAM" id="MobiDB-lite"/>
    </source>
</evidence>
<accession>A0A8J5L9V1</accession>
<feature type="compositionally biased region" description="Basic and acidic residues" evidence="3">
    <location>
        <begin position="53"/>
        <end position="72"/>
    </location>
</feature>
<comment type="caution">
    <text evidence="7">The sequence shown here is derived from an EMBL/GenBank/DDBJ whole genome shotgun (WGS) entry which is preliminary data.</text>
</comment>
<evidence type="ECO:0000256" key="1">
    <source>
        <dbReference type="ARBA" id="ARBA00023172"/>
    </source>
</evidence>
<dbReference type="Pfam" id="PF00078">
    <property type="entry name" value="RVT_1"/>
    <property type="match status" value="1"/>
</dbReference>
<feature type="domain" description="RNase H type-1" evidence="5">
    <location>
        <begin position="811"/>
        <end position="940"/>
    </location>
</feature>
<dbReference type="InterPro" id="IPR041577">
    <property type="entry name" value="RT_RNaseH_2"/>
</dbReference>
<keyword evidence="1" id="KW-0233">DNA recombination</keyword>
<dbReference type="InterPro" id="IPR036397">
    <property type="entry name" value="RNaseH_sf"/>
</dbReference>
<evidence type="ECO:0000259" key="6">
    <source>
        <dbReference type="PROSITE" id="PS50994"/>
    </source>
</evidence>
<keyword evidence="2" id="KW-0175">Coiled coil</keyword>
<feature type="coiled-coil region" evidence="2">
    <location>
        <begin position="1232"/>
        <end position="1264"/>
    </location>
</feature>
<dbReference type="Pfam" id="PF00665">
    <property type="entry name" value="rve"/>
    <property type="match status" value="1"/>
</dbReference>
<dbReference type="InterPro" id="IPR002156">
    <property type="entry name" value="RNaseH_domain"/>
</dbReference>
<dbReference type="InterPro" id="IPR012337">
    <property type="entry name" value="RNaseH-like_sf"/>
</dbReference>
<dbReference type="InterPro" id="IPR043502">
    <property type="entry name" value="DNA/RNA_pol_sf"/>
</dbReference>
<dbReference type="InterPro" id="IPR001584">
    <property type="entry name" value="Integrase_cat-core"/>
</dbReference>
<dbReference type="Gene3D" id="3.10.10.10">
    <property type="entry name" value="HIV Type 1 Reverse Transcriptase, subunit A, domain 1"/>
    <property type="match status" value="1"/>
</dbReference>
<feature type="region of interest" description="Disordered" evidence="3">
    <location>
        <begin position="50"/>
        <end position="107"/>
    </location>
</feature>
<dbReference type="CDD" id="cd01647">
    <property type="entry name" value="RT_LTR"/>
    <property type="match status" value="1"/>
</dbReference>
<name>A0A8J5L9V1_ZINOF</name>
<gene>
    <name evidence="7" type="ORF">ZIOFF_037655</name>
</gene>
<dbReference type="PROSITE" id="PS50878">
    <property type="entry name" value="RT_POL"/>
    <property type="match status" value="1"/>
</dbReference>
<sequence length="1341" mass="151879">MDIPTTTSETMMNAFTQGLVDGDFFRSLVRKPPRDYDQMLHRANEYINVEEAQAARRKETPTDRAPPAERKPYTAHQPPRGPRAEAIRSPHGRSHVQEVEAERPKPKKKLTPMFCSFHRTDTHNTRDCRSLPLIAHPVPRSGGRRSPSTDSQERASGPEISFGPGDLEGVEVPHDDTLLIKAVIANYTIHRVFVDTGSSVNIIFKKAFDQLQIDRVELLPMTTPLYGFTGNEVQPVGQIRLAISLGEEPLRRTRTANFVVVDSPSSYNVILGRPALSEFRAAVSTFHQKIKFPVEDKVGEARGDQLAARRCYVEMVRAEANSARKSPRIEIHPTRSEATTFIASDLEANQKEEVVQCLRRNHDVFVWSTHELPEISPSIAQHELHVRPDARLVKQRKRDFSAEQNAIIRAEVEKLLEVGHIREVQFPSWLANVVLVSKPGNKWRVCIDFRDLNKACPKDFYPLPRIDQLVDSTADCELICMLDAYQGYHQVPLARQDQEKVSFVTADDTYCYNVMPFGLKNAGATYQRLMNKVFKEQIGRNLEVYVDGILIKSVRAADLLEDMKETFRTLRRYGVKLNPQKCLFGAKGGRFLGYIVTERGIEANPSKVKALQDMPPPRNLREVQRLTGRITALSRFISKTADRSLPFFKILRKAAKFQWDEECDRAFEDLRTYLNSLPVLAKPAVGEPLCIYLSSTEQAVGSALVRPSGEEPVYFLSHILKDAESRYTGLEKLAFALVLAAQRLRPYFLAHTIIVKTNSPLGRVLLNPEASGRLIKWTTELSEFDIQYQPRSAIKAQSLVDFMTEVQNSEPEAMWKLFVDGSSTRLGSGIGILLLSPQGKKMHLSVRLDYRATNNEAEYEAIIAGLQAARHVGAGRVTLHSDSQLVAQQLTGTFEINNTRLKLYAQAFEKLRADFREVIIQKIPRAENQAADELAKLASSITPIAIQEPIEQVSLVAHVDRMEGLTLPSDWRTPIMKFLRLGDTPSDRNEVELLRRRAGRFTLIGDQLYKKDFSCPLLKCVSSEDSAYILQEVHQGSCGGHPGGRSLVKKILLAGYFWPTLQADAARTVSTCLSFQKYHNVSHRPAEEMKASTVSCPFDQWGMDIVGPFPMATRQRKFLLVAVDYFSKWVEAESLAKITEQMVKKFIWQNIICQFGISRRLISDNGRQFTLKLLEDWCRSYDIEQHFTSVAYPQSNGQAEEGTGVTPFHLVYGGEAVIPVEVGVESARIQNYDEDNAERRNMELDLVEEERAKASVRLMAYRQRMKQNYNRRVIPRAFQVGDLVWKKVKPVGDVGKLEAPWADPFKIIEKLRSGAYYLEDEDGRQLDRPWSANHLQPYRAG</sequence>
<dbReference type="GO" id="GO:0003676">
    <property type="term" value="F:nucleic acid binding"/>
    <property type="evidence" value="ECO:0007669"/>
    <property type="project" value="InterPro"/>
</dbReference>
<dbReference type="GO" id="GO:0004523">
    <property type="term" value="F:RNA-DNA hybrid ribonuclease activity"/>
    <property type="evidence" value="ECO:0007669"/>
    <property type="project" value="InterPro"/>
</dbReference>
<dbReference type="InterPro" id="IPR000477">
    <property type="entry name" value="RT_dom"/>
</dbReference>
<proteinExistence type="predicted"/>
<dbReference type="SUPFAM" id="SSF53098">
    <property type="entry name" value="Ribonuclease H-like"/>
    <property type="match status" value="2"/>
</dbReference>
<evidence type="ECO:0000313" key="7">
    <source>
        <dbReference type="EMBL" id="KAG6505300.1"/>
    </source>
</evidence>
<evidence type="ECO:0000259" key="4">
    <source>
        <dbReference type="PROSITE" id="PS50878"/>
    </source>
</evidence>
<dbReference type="PROSITE" id="PS50879">
    <property type="entry name" value="RNASE_H_1"/>
    <property type="match status" value="1"/>
</dbReference>
<dbReference type="InterPro" id="IPR021109">
    <property type="entry name" value="Peptidase_aspartic_dom_sf"/>
</dbReference>
<dbReference type="Gene3D" id="2.40.70.10">
    <property type="entry name" value="Acid Proteases"/>
    <property type="match status" value="1"/>
</dbReference>
<dbReference type="GO" id="GO:0006310">
    <property type="term" value="P:DNA recombination"/>
    <property type="evidence" value="ECO:0007669"/>
    <property type="project" value="UniProtKB-KW"/>
</dbReference>
<evidence type="ECO:0000259" key="5">
    <source>
        <dbReference type="PROSITE" id="PS50879"/>
    </source>
</evidence>
<dbReference type="SUPFAM" id="SSF56672">
    <property type="entry name" value="DNA/RNA polymerases"/>
    <property type="match status" value="1"/>
</dbReference>
<feature type="compositionally biased region" description="Basic and acidic residues" evidence="3">
    <location>
        <begin position="95"/>
        <end position="104"/>
    </location>
</feature>
<dbReference type="Proteomes" id="UP000734854">
    <property type="component" value="Unassembled WGS sequence"/>
</dbReference>
<dbReference type="EMBL" id="JACMSC010000010">
    <property type="protein sequence ID" value="KAG6505300.1"/>
    <property type="molecule type" value="Genomic_DNA"/>
</dbReference>
<evidence type="ECO:0000313" key="8">
    <source>
        <dbReference type="Proteomes" id="UP000734854"/>
    </source>
</evidence>
<dbReference type="Gene3D" id="3.30.70.270">
    <property type="match status" value="2"/>
</dbReference>
<dbReference type="Gene3D" id="1.10.340.70">
    <property type="match status" value="1"/>
</dbReference>
<dbReference type="CDD" id="cd09279">
    <property type="entry name" value="RNase_HI_like"/>
    <property type="match status" value="1"/>
</dbReference>
<evidence type="ECO:0000256" key="2">
    <source>
        <dbReference type="SAM" id="Coils"/>
    </source>
</evidence>
<dbReference type="GO" id="GO:0015074">
    <property type="term" value="P:DNA integration"/>
    <property type="evidence" value="ECO:0007669"/>
    <property type="project" value="InterPro"/>
</dbReference>